<evidence type="ECO:0000256" key="1">
    <source>
        <dbReference type="SAM" id="Phobius"/>
    </source>
</evidence>
<name>I7ML18_TETTS</name>
<feature type="transmembrane region" description="Helical" evidence="1">
    <location>
        <begin position="27"/>
        <end position="51"/>
    </location>
</feature>
<organism evidence="2 3">
    <name type="scientific">Tetrahymena thermophila (strain SB210)</name>
    <dbReference type="NCBI Taxonomy" id="312017"/>
    <lineage>
        <taxon>Eukaryota</taxon>
        <taxon>Sar</taxon>
        <taxon>Alveolata</taxon>
        <taxon>Ciliophora</taxon>
        <taxon>Intramacronucleata</taxon>
        <taxon>Oligohymenophorea</taxon>
        <taxon>Hymenostomatida</taxon>
        <taxon>Tetrahymenina</taxon>
        <taxon>Tetrahymenidae</taxon>
        <taxon>Tetrahymena</taxon>
    </lineage>
</organism>
<protein>
    <submittedName>
        <fullName evidence="2">Transmembrane protein, putative</fullName>
    </submittedName>
</protein>
<sequence length="128" mass="15023">MSSQQQEKKDENSDEAMNEYMAKRTSILDWMGIIGMMCLTYGIICLLLYIFTEWGANSGPNQHDLYLGCQIFNLVIFCCYIVICAILWKIFIGRREQMKQDLIKKKLEIQSRLTRKQDNNAEQNKLIQ</sequence>
<proteinExistence type="predicted"/>
<keyword evidence="1" id="KW-0472">Membrane</keyword>
<dbReference type="InParanoid" id="I7ML18"/>
<dbReference type="GeneID" id="7842790"/>
<keyword evidence="1" id="KW-1133">Transmembrane helix</keyword>
<feature type="transmembrane region" description="Helical" evidence="1">
    <location>
        <begin position="71"/>
        <end position="92"/>
    </location>
</feature>
<dbReference type="Proteomes" id="UP000009168">
    <property type="component" value="Unassembled WGS sequence"/>
</dbReference>
<dbReference type="HOGENOM" id="CLU_1964006_0_0_1"/>
<evidence type="ECO:0000313" key="2">
    <source>
        <dbReference type="EMBL" id="EAS00885.1"/>
    </source>
</evidence>
<dbReference type="AlphaFoldDB" id="I7ML18"/>
<accession>I7ML18</accession>
<dbReference type="EMBL" id="GG662608">
    <property type="protein sequence ID" value="EAS00885.1"/>
    <property type="molecule type" value="Genomic_DNA"/>
</dbReference>
<dbReference type="KEGG" id="tet:TTHERM_00310560"/>
<evidence type="ECO:0000313" key="3">
    <source>
        <dbReference type="Proteomes" id="UP000009168"/>
    </source>
</evidence>
<keyword evidence="1 2" id="KW-0812">Transmembrane</keyword>
<dbReference type="RefSeq" id="XP_001021131.1">
    <property type="nucleotide sequence ID" value="XM_001021131.3"/>
</dbReference>
<keyword evidence="3" id="KW-1185">Reference proteome</keyword>
<reference evidence="3" key="1">
    <citation type="journal article" date="2006" name="PLoS Biol.">
        <title>Macronuclear genome sequence of the ciliate Tetrahymena thermophila, a model eukaryote.</title>
        <authorList>
            <person name="Eisen J.A."/>
            <person name="Coyne R.S."/>
            <person name="Wu M."/>
            <person name="Wu D."/>
            <person name="Thiagarajan M."/>
            <person name="Wortman J.R."/>
            <person name="Badger J.H."/>
            <person name="Ren Q."/>
            <person name="Amedeo P."/>
            <person name="Jones K.M."/>
            <person name="Tallon L.J."/>
            <person name="Delcher A.L."/>
            <person name="Salzberg S.L."/>
            <person name="Silva J.C."/>
            <person name="Haas B.J."/>
            <person name="Majoros W.H."/>
            <person name="Farzad M."/>
            <person name="Carlton J.M."/>
            <person name="Smith R.K. Jr."/>
            <person name="Garg J."/>
            <person name="Pearlman R.E."/>
            <person name="Karrer K.M."/>
            <person name="Sun L."/>
            <person name="Manning G."/>
            <person name="Elde N.C."/>
            <person name="Turkewitz A.P."/>
            <person name="Asai D.J."/>
            <person name="Wilkes D.E."/>
            <person name="Wang Y."/>
            <person name="Cai H."/>
            <person name="Collins K."/>
            <person name="Stewart B.A."/>
            <person name="Lee S.R."/>
            <person name="Wilamowska K."/>
            <person name="Weinberg Z."/>
            <person name="Ruzzo W.L."/>
            <person name="Wloga D."/>
            <person name="Gaertig J."/>
            <person name="Frankel J."/>
            <person name="Tsao C.-C."/>
            <person name="Gorovsky M.A."/>
            <person name="Keeling P.J."/>
            <person name="Waller R.F."/>
            <person name="Patron N.J."/>
            <person name="Cherry J.M."/>
            <person name="Stover N.A."/>
            <person name="Krieger C.J."/>
            <person name="del Toro C."/>
            <person name="Ryder H.F."/>
            <person name="Williamson S.C."/>
            <person name="Barbeau R.A."/>
            <person name="Hamilton E.P."/>
            <person name="Orias E."/>
        </authorList>
    </citation>
    <scope>NUCLEOTIDE SEQUENCE [LARGE SCALE GENOMIC DNA]</scope>
    <source>
        <strain evidence="3">SB210</strain>
    </source>
</reference>
<gene>
    <name evidence="2" type="ORF">TTHERM_00310560</name>
</gene>